<evidence type="ECO:0000313" key="4">
    <source>
        <dbReference type="Proteomes" id="UP000289703"/>
    </source>
</evidence>
<feature type="coiled-coil region" evidence="1">
    <location>
        <begin position="121"/>
        <end position="152"/>
    </location>
</feature>
<accession>A0A4Q1JL05</accession>
<evidence type="ECO:0000313" key="3">
    <source>
        <dbReference type="EMBL" id="RXQ93990.1"/>
    </source>
</evidence>
<dbReference type="OrthoDB" id="5422202at2"/>
<dbReference type="RefSeq" id="WP_129254623.1">
    <property type="nucleotide sequence ID" value="NZ_SAXA01000008.1"/>
</dbReference>
<organism evidence="3 4">
    <name type="scientific">Ancylomarina salipaludis</name>
    <dbReference type="NCBI Taxonomy" id="2501299"/>
    <lineage>
        <taxon>Bacteria</taxon>
        <taxon>Pseudomonadati</taxon>
        <taxon>Bacteroidota</taxon>
        <taxon>Bacteroidia</taxon>
        <taxon>Marinilabiliales</taxon>
        <taxon>Marinifilaceae</taxon>
        <taxon>Ancylomarina</taxon>
    </lineage>
</organism>
<evidence type="ECO:0000256" key="1">
    <source>
        <dbReference type="SAM" id="Coils"/>
    </source>
</evidence>
<dbReference type="AlphaFoldDB" id="A0A4Q1JL05"/>
<feature type="compositionally biased region" description="Basic and acidic residues" evidence="2">
    <location>
        <begin position="1"/>
        <end position="49"/>
    </location>
</feature>
<feature type="region of interest" description="Disordered" evidence="2">
    <location>
        <begin position="1"/>
        <end position="58"/>
    </location>
</feature>
<dbReference type="EMBL" id="SAXA01000008">
    <property type="protein sequence ID" value="RXQ93990.1"/>
    <property type="molecule type" value="Genomic_DNA"/>
</dbReference>
<protein>
    <submittedName>
        <fullName evidence="3">DUF349 domain-containing protein</fullName>
    </submittedName>
</protein>
<sequence>MKEQDLTPSHENETEPKEELQSETSHDQSDSQIKDEKIESDLNIDHSETELQDTPDYASMEKHELIQRLQLILDSELDDDSKERAESIKVHFYKKHNAALEELKRQFIQEGGLEKDFHPTRDKQEIEIKELLQQFRDKKAEVHKSIEQEKENNLKQKLLIIDEIKQLINGQESFEKTFHEFRALQKRWKDTGMVPSQSVKHLWENYHHAVEKFYDYIKINRELRDMDLRKNYEAKIDICESAEKLVEEESAVKAFNDLQKLHEMWREVGPVERNKRDELWERFKTASNSINKNQQNFYNNVREEQIYNLQKKSALCEKVEEIAARKMESHQEWSAASKEVLQIQKEWRTVGFAPKKDNNSIYKRFREACDLFFNTKRDFYIEHKDKLDENLKLKIQLCEHAEELQNSTDWKQTTNELIRIQKKWKSIGIVPRKVSNEIWNRFRKACDTFFNNKSEHFDSLESRQAENLKLKDALIEKIKGFKLSNDNEENLDTIKIFQKEWSEIGHVPIKNKEKIQNDFNKAINSLYDQLNIDSSNLEVQKFKLKIDSILESRKPEDKLIHERNKLYNKIKQLETDITLWENNMGFFSLSDKSNSILKEMQEKINQGKKNLNLLNQKIKIIDDLA</sequence>
<keyword evidence="4" id="KW-1185">Reference proteome</keyword>
<name>A0A4Q1JL05_9BACT</name>
<proteinExistence type="predicted"/>
<dbReference type="InterPro" id="IPR007139">
    <property type="entry name" value="DUF349"/>
</dbReference>
<feature type="coiled-coil region" evidence="1">
    <location>
        <begin position="556"/>
        <end position="617"/>
    </location>
</feature>
<comment type="caution">
    <text evidence="3">The sequence shown here is derived from an EMBL/GenBank/DDBJ whole genome shotgun (WGS) entry which is preliminary data.</text>
</comment>
<keyword evidence="1" id="KW-0175">Coiled coil</keyword>
<evidence type="ECO:0000256" key="2">
    <source>
        <dbReference type="SAM" id="MobiDB-lite"/>
    </source>
</evidence>
<gene>
    <name evidence="3" type="ORF">EO244_10475</name>
</gene>
<dbReference type="Pfam" id="PF03993">
    <property type="entry name" value="DUF349"/>
    <property type="match status" value="5"/>
</dbReference>
<reference evidence="3 4" key="1">
    <citation type="submission" date="2019-01" db="EMBL/GenBank/DDBJ databases">
        <title>Ancylomarina salipaludis sp. nov., isolated from a salt marsh.</title>
        <authorList>
            <person name="Yoon J.-H."/>
        </authorList>
    </citation>
    <scope>NUCLEOTIDE SEQUENCE [LARGE SCALE GENOMIC DNA]</scope>
    <source>
        <strain evidence="3 4">SHSM-M15</strain>
    </source>
</reference>
<dbReference type="Proteomes" id="UP000289703">
    <property type="component" value="Unassembled WGS sequence"/>
</dbReference>